<sequence>MRKIPLLALTLALALAAAAAPARADDHDDGPGRSGWRHGGHDDDDHDRARRAVLAGEILPLGRLLDRVERDFGGEMIEAELDTHHGQPVYEIKLIDRDGTMRKLIYDARDGTLLKSKERR</sequence>
<evidence type="ECO:0000256" key="1">
    <source>
        <dbReference type="SAM" id="MobiDB-lite"/>
    </source>
</evidence>
<name>A0ABW5C9Q2_9PROT</name>
<dbReference type="InterPro" id="IPR025711">
    <property type="entry name" value="PepSY"/>
</dbReference>
<dbReference type="Proteomes" id="UP001597296">
    <property type="component" value="Unassembled WGS sequence"/>
</dbReference>
<comment type="caution">
    <text evidence="4">The sequence shown here is derived from an EMBL/GenBank/DDBJ whole genome shotgun (WGS) entry which is preliminary data.</text>
</comment>
<feature type="chain" id="PRO_5046754921" evidence="2">
    <location>
        <begin position="25"/>
        <end position="120"/>
    </location>
</feature>
<accession>A0ABW5C9Q2</accession>
<dbReference type="Pfam" id="PF03413">
    <property type="entry name" value="PepSY"/>
    <property type="match status" value="1"/>
</dbReference>
<organism evidence="4 5">
    <name type="scientific">Phaeospirillum tilakii</name>
    <dbReference type="NCBI Taxonomy" id="741673"/>
    <lineage>
        <taxon>Bacteria</taxon>
        <taxon>Pseudomonadati</taxon>
        <taxon>Pseudomonadota</taxon>
        <taxon>Alphaproteobacteria</taxon>
        <taxon>Rhodospirillales</taxon>
        <taxon>Rhodospirillaceae</taxon>
        <taxon>Phaeospirillum</taxon>
    </lineage>
</organism>
<keyword evidence="2" id="KW-0732">Signal</keyword>
<proteinExistence type="predicted"/>
<reference evidence="5" key="1">
    <citation type="journal article" date="2019" name="Int. J. Syst. Evol. Microbiol.">
        <title>The Global Catalogue of Microorganisms (GCM) 10K type strain sequencing project: providing services to taxonomists for standard genome sequencing and annotation.</title>
        <authorList>
            <consortium name="The Broad Institute Genomics Platform"/>
            <consortium name="The Broad Institute Genome Sequencing Center for Infectious Disease"/>
            <person name="Wu L."/>
            <person name="Ma J."/>
        </authorList>
    </citation>
    <scope>NUCLEOTIDE SEQUENCE [LARGE SCALE GENOMIC DNA]</scope>
    <source>
        <strain evidence="5">KCTC 15012</strain>
    </source>
</reference>
<evidence type="ECO:0000313" key="5">
    <source>
        <dbReference type="Proteomes" id="UP001597296"/>
    </source>
</evidence>
<protein>
    <submittedName>
        <fullName evidence="4">PepSY domain-containing protein</fullName>
    </submittedName>
</protein>
<evidence type="ECO:0000313" key="4">
    <source>
        <dbReference type="EMBL" id="MFD2233626.1"/>
    </source>
</evidence>
<evidence type="ECO:0000259" key="3">
    <source>
        <dbReference type="Pfam" id="PF03413"/>
    </source>
</evidence>
<feature type="signal peptide" evidence="2">
    <location>
        <begin position="1"/>
        <end position="24"/>
    </location>
</feature>
<feature type="domain" description="PepSY" evidence="3">
    <location>
        <begin position="62"/>
        <end position="116"/>
    </location>
</feature>
<gene>
    <name evidence="4" type="ORF">ACFSNB_07405</name>
</gene>
<dbReference type="RefSeq" id="WP_377315449.1">
    <property type="nucleotide sequence ID" value="NZ_JBHUIY010000011.1"/>
</dbReference>
<dbReference type="Gene3D" id="3.10.450.40">
    <property type="match status" value="1"/>
</dbReference>
<evidence type="ECO:0000256" key="2">
    <source>
        <dbReference type="SAM" id="SignalP"/>
    </source>
</evidence>
<dbReference type="EMBL" id="JBHUIY010000011">
    <property type="protein sequence ID" value="MFD2233626.1"/>
    <property type="molecule type" value="Genomic_DNA"/>
</dbReference>
<feature type="region of interest" description="Disordered" evidence="1">
    <location>
        <begin position="22"/>
        <end position="47"/>
    </location>
</feature>
<keyword evidence="5" id="KW-1185">Reference proteome</keyword>